<keyword evidence="3" id="KW-1185">Reference proteome</keyword>
<gene>
    <name evidence="2" type="ORF">QQF64_008257</name>
</gene>
<evidence type="ECO:0000313" key="3">
    <source>
        <dbReference type="Proteomes" id="UP001558613"/>
    </source>
</evidence>
<accession>A0ABR3M6G2</accession>
<evidence type="ECO:0000256" key="1">
    <source>
        <dbReference type="SAM" id="MobiDB-lite"/>
    </source>
</evidence>
<dbReference type="Proteomes" id="UP001558613">
    <property type="component" value="Unassembled WGS sequence"/>
</dbReference>
<organism evidence="2 3">
    <name type="scientific">Cirrhinus molitorella</name>
    <name type="common">mud carp</name>
    <dbReference type="NCBI Taxonomy" id="172907"/>
    <lineage>
        <taxon>Eukaryota</taxon>
        <taxon>Metazoa</taxon>
        <taxon>Chordata</taxon>
        <taxon>Craniata</taxon>
        <taxon>Vertebrata</taxon>
        <taxon>Euteleostomi</taxon>
        <taxon>Actinopterygii</taxon>
        <taxon>Neopterygii</taxon>
        <taxon>Teleostei</taxon>
        <taxon>Ostariophysi</taxon>
        <taxon>Cypriniformes</taxon>
        <taxon>Cyprinidae</taxon>
        <taxon>Labeoninae</taxon>
        <taxon>Labeonini</taxon>
        <taxon>Cirrhinus</taxon>
    </lineage>
</organism>
<feature type="region of interest" description="Disordered" evidence="1">
    <location>
        <begin position="1"/>
        <end position="22"/>
    </location>
</feature>
<comment type="caution">
    <text evidence="2">The sequence shown here is derived from an EMBL/GenBank/DDBJ whole genome shotgun (WGS) entry which is preliminary data.</text>
</comment>
<name>A0ABR3M6G2_9TELE</name>
<sequence>MPLWHRGRGENYKPSKERAIASTRPWPSSLAPFRSPPPPVSRTWAISCPPHWWRAADIARAYLLKGLPWRLAVVARQSWSQKKREEGERVIHLLQREQEERLKKKERESANMGFAPVIL</sequence>
<protein>
    <submittedName>
        <fullName evidence="2">Uncharacterized protein</fullName>
    </submittedName>
</protein>
<dbReference type="EMBL" id="JAYMGO010000015">
    <property type="protein sequence ID" value="KAL1260430.1"/>
    <property type="molecule type" value="Genomic_DNA"/>
</dbReference>
<reference evidence="2 3" key="1">
    <citation type="submission" date="2023-09" db="EMBL/GenBank/DDBJ databases">
        <authorList>
            <person name="Wang M."/>
        </authorList>
    </citation>
    <scope>NUCLEOTIDE SEQUENCE [LARGE SCALE GENOMIC DNA]</scope>
    <source>
        <strain evidence="2">GT-2023</strain>
        <tissue evidence="2">Liver</tissue>
    </source>
</reference>
<proteinExistence type="predicted"/>
<feature type="compositionally biased region" description="Basic and acidic residues" evidence="1">
    <location>
        <begin position="7"/>
        <end position="19"/>
    </location>
</feature>
<evidence type="ECO:0000313" key="2">
    <source>
        <dbReference type="EMBL" id="KAL1260430.1"/>
    </source>
</evidence>